<comment type="caution">
    <text evidence="1">The sequence shown here is derived from an EMBL/GenBank/DDBJ whole genome shotgun (WGS) entry which is preliminary data.</text>
</comment>
<gene>
    <name evidence="1" type="ORF">GCM10023230_19080</name>
</gene>
<dbReference type="Pfam" id="PF20322">
    <property type="entry name" value="DUF6617"/>
    <property type="match status" value="1"/>
</dbReference>
<accession>A0ABP8ZY16</accession>
<organism evidence="1 2">
    <name type="scientific">Flavobacterium hankyongi</name>
    <dbReference type="NCBI Taxonomy" id="1176532"/>
    <lineage>
        <taxon>Bacteria</taxon>
        <taxon>Pseudomonadati</taxon>
        <taxon>Bacteroidota</taxon>
        <taxon>Flavobacteriia</taxon>
        <taxon>Flavobacteriales</taxon>
        <taxon>Flavobacteriaceae</taxon>
        <taxon>Flavobacterium</taxon>
    </lineage>
</organism>
<dbReference type="Proteomes" id="UP001500141">
    <property type="component" value="Unassembled WGS sequence"/>
</dbReference>
<evidence type="ECO:0000313" key="2">
    <source>
        <dbReference type="Proteomes" id="UP001500141"/>
    </source>
</evidence>
<protein>
    <submittedName>
        <fullName evidence="1">Uncharacterized protein</fullName>
    </submittedName>
</protein>
<sequence>MSKDIINDLIYVNPVSKDNRTDVKINEELKNLVKEYPIATPLYEIEFKKAITPIRKYYTELIKNFITSKLNEIISNSKTDKLEEEYQYLYVVAESGIKQYFNFIREHIENNNLTEDLYKSPSRDKKSDEAYVIHFMKYNCIMLFMELQERFKGKAEFEIMELEEIQETYLYEEASKDLVIKPYEGSPIHYTEKIKEDAKAFNPIKGDLEDRRENNKIIKFDDLIAKPDQFVIHEKTLNEYGIIDNEYDFIFKKGNKQLLAAFILQLKNKGYFNEFTFPGRKPIRDSKITDFFAHRYGNNSDTDKEYRNFKGTKALLFKQLVDKTYWLDKIS</sequence>
<reference evidence="2" key="1">
    <citation type="journal article" date="2019" name="Int. J. Syst. Evol. Microbiol.">
        <title>The Global Catalogue of Microorganisms (GCM) 10K type strain sequencing project: providing services to taxonomists for standard genome sequencing and annotation.</title>
        <authorList>
            <consortium name="The Broad Institute Genomics Platform"/>
            <consortium name="The Broad Institute Genome Sequencing Center for Infectious Disease"/>
            <person name="Wu L."/>
            <person name="Ma J."/>
        </authorList>
    </citation>
    <scope>NUCLEOTIDE SEQUENCE [LARGE SCALE GENOMIC DNA]</scope>
    <source>
        <strain evidence="2">JCM 18198</strain>
    </source>
</reference>
<name>A0ABP8ZY16_9FLAO</name>
<keyword evidence="2" id="KW-1185">Reference proteome</keyword>
<dbReference type="RefSeq" id="WP_264542207.1">
    <property type="nucleotide sequence ID" value="NZ_BAABIP010000017.1"/>
</dbReference>
<proteinExistence type="predicted"/>
<dbReference type="InterPro" id="IPR046725">
    <property type="entry name" value="DUF6617"/>
</dbReference>
<dbReference type="EMBL" id="BAABIP010000017">
    <property type="protein sequence ID" value="GAA4769313.1"/>
    <property type="molecule type" value="Genomic_DNA"/>
</dbReference>
<evidence type="ECO:0000313" key="1">
    <source>
        <dbReference type="EMBL" id="GAA4769313.1"/>
    </source>
</evidence>